<evidence type="ECO:0000256" key="1">
    <source>
        <dbReference type="SAM" id="Phobius"/>
    </source>
</evidence>
<evidence type="ECO:0000313" key="3">
    <source>
        <dbReference type="Proteomes" id="UP001396334"/>
    </source>
</evidence>
<keyword evidence="1" id="KW-1133">Transmembrane helix</keyword>
<reference evidence="2 3" key="1">
    <citation type="journal article" date="2024" name="G3 (Bethesda)">
        <title>Genome assembly of Hibiscus sabdariffa L. provides insights into metabolisms of medicinal natural products.</title>
        <authorList>
            <person name="Kim T."/>
        </authorList>
    </citation>
    <scope>NUCLEOTIDE SEQUENCE [LARGE SCALE GENOMIC DNA]</scope>
    <source>
        <strain evidence="2">TK-2024</strain>
        <tissue evidence="2">Old leaves</tissue>
    </source>
</reference>
<keyword evidence="3" id="KW-1185">Reference proteome</keyword>
<keyword evidence="1" id="KW-0812">Transmembrane</keyword>
<gene>
    <name evidence="2" type="ORF">V6N11_083717</name>
</gene>
<accession>A0ABR2QCV0</accession>
<organism evidence="2 3">
    <name type="scientific">Hibiscus sabdariffa</name>
    <name type="common">roselle</name>
    <dbReference type="NCBI Taxonomy" id="183260"/>
    <lineage>
        <taxon>Eukaryota</taxon>
        <taxon>Viridiplantae</taxon>
        <taxon>Streptophyta</taxon>
        <taxon>Embryophyta</taxon>
        <taxon>Tracheophyta</taxon>
        <taxon>Spermatophyta</taxon>
        <taxon>Magnoliopsida</taxon>
        <taxon>eudicotyledons</taxon>
        <taxon>Gunneridae</taxon>
        <taxon>Pentapetalae</taxon>
        <taxon>rosids</taxon>
        <taxon>malvids</taxon>
        <taxon>Malvales</taxon>
        <taxon>Malvaceae</taxon>
        <taxon>Malvoideae</taxon>
        <taxon>Hibiscus</taxon>
    </lineage>
</organism>
<feature type="transmembrane region" description="Helical" evidence="1">
    <location>
        <begin position="131"/>
        <end position="153"/>
    </location>
</feature>
<feature type="transmembrane region" description="Helical" evidence="1">
    <location>
        <begin position="336"/>
        <end position="354"/>
    </location>
</feature>
<dbReference type="EMBL" id="JBBPBN010000041">
    <property type="protein sequence ID" value="KAK8998326.1"/>
    <property type="molecule type" value="Genomic_DNA"/>
</dbReference>
<evidence type="ECO:0000313" key="2">
    <source>
        <dbReference type="EMBL" id="KAK8998326.1"/>
    </source>
</evidence>
<comment type="caution">
    <text evidence="2">The sequence shown here is derived from an EMBL/GenBank/DDBJ whole genome shotgun (WGS) entry which is preliminary data.</text>
</comment>
<sequence>MEWGMPDQGANTPRITMSERRIIRPVGVKKEMGLCEVDEERGEIGWFIRWSGSDGTVVLYSSDDGPFLPVQGSPQGEIMSWTWPLAERWWPEIRYTTDSAGHGGRKIVGGNMRKEMTPWAGNLEGKLNLRLWPHTALLVWCSVLLTVFGYCGLDRDRGYIVGLPDTDKCGSDRGSGCSINRWAGKAGKLRTFKPGLSHTLIGSWFGYNTSPEPDPFEATLVHIISQVGTDLRCGLSVYLTGLGNYMTDWDRGCNFKLSGSGNCESNRDRGCIVVSLIEVGSHHIIQRWGRYGAFNVKISLSLGSETLDKRETAYLRVYYSSWNIDSKGTPLLHQRSICLVAFCFVFLTLIANPTKELAKQTSMPPM</sequence>
<proteinExistence type="predicted"/>
<protein>
    <submittedName>
        <fullName evidence="2">Uncharacterized protein</fullName>
    </submittedName>
</protein>
<dbReference type="Proteomes" id="UP001396334">
    <property type="component" value="Unassembled WGS sequence"/>
</dbReference>
<name>A0ABR2QCV0_9ROSI</name>
<keyword evidence="1" id="KW-0472">Membrane</keyword>